<gene>
    <name evidence="1" type="ORF">QI031_16705</name>
</gene>
<evidence type="ECO:0000313" key="2">
    <source>
        <dbReference type="Proteomes" id="UP001223520"/>
    </source>
</evidence>
<evidence type="ECO:0000313" key="1">
    <source>
        <dbReference type="EMBL" id="WGV23465.1"/>
    </source>
</evidence>
<dbReference type="RefSeq" id="WP_281480791.1">
    <property type="nucleotide sequence ID" value="NZ_CP124543.1"/>
</dbReference>
<protein>
    <submittedName>
        <fullName evidence="1">Uncharacterized protein</fullName>
    </submittedName>
</protein>
<keyword evidence="2" id="KW-1185">Reference proteome</keyword>
<reference evidence="1 2" key="1">
    <citation type="journal article" date="2023" name="Limnol Oceanogr Lett">
        <title>Environmental adaptations by the intertidal Antarctic cyanobacterium Halotia branconii CENA392 as revealed using long-read genome sequencing.</title>
        <authorList>
            <person name="Dextro R.B."/>
            <person name="Delbaje E."/>
            <person name="Freitas P.N.N."/>
            <person name="Geraldes V."/>
            <person name="Pinto E."/>
            <person name="Long P.F."/>
            <person name="Fiore M.F."/>
        </authorList>
    </citation>
    <scope>NUCLEOTIDE SEQUENCE [LARGE SCALE GENOMIC DNA]</scope>
    <source>
        <strain evidence="1 2">CENA392</strain>
    </source>
</reference>
<dbReference type="EMBL" id="CP124543">
    <property type="protein sequence ID" value="WGV23465.1"/>
    <property type="molecule type" value="Genomic_DNA"/>
</dbReference>
<accession>A0AAJ6NN02</accession>
<dbReference type="KEGG" id="hbq:QI031_16705"/>
<dbReference type="Proteomes" id="UP001223520">
    <property type="component" value="Chromosome"/>
</dbReference>
<organism evidence="1 2">
    <name type="scientific">Halotia branconii CENA392</name>
    <dbReference type="NCBI Taxonomy" id="1539056"/>
    <lineage>
        <taxon>Bacteria</taxon>
        <taxon>Bacillati</taxon>
        <taxon>Cyanobacteriota</taxon>
        <taxon>Cyanophyceae</taxon>
        <taxon>Nostocales</taxon>
        <taxon>Nodulariaceae</taxon>
        <taxon>Halotia</taxon>
    </lineage>
</organism>
<name>A0AAJ6NN02_9CYAN</name>
<dbReference type="AlphaFoldDB" id="A0AAJ6NN02"/>
<sequence length="118" mass="13307">MGKGGHTPGTWTGGSTWHSGETKTIRVPIVLEAQIMDYARAIDSGKDVSHVNTADLILDAIDCYIKFRQRNFRPNQHSKKPDMTSRAWDELRKFQKLLRENPAALLEDDSCHSLSRGL</sequence>
<proteinExistence type="predicted"/>